<comment type="caution">
    <text evidence="1">The sequence shown here is derived from an EMBL/GenBank/DDBJ whole genome shotgun (WGS) entry which is preliminary data.</text>
</comment>
<reference evidence="1 2" key="1">
    <citation type="journal article" date="2017" name="Nat. Microbiol.">
        <title>Natural product diversity associated with the nematode symbionts Photorhabdus and Xenorhabdus.</title>
        <authorList>
            <person name="Tobias N.J."/>
            <person name="Wolff H."/>
            <person name="Djahanschiri B."/>
            <person name="Grundmann F."/>
            <person name="Kronenwerth M."/>
            <person name="Shi Y.M."/>
            <person name="Simonyi S."/>
            <person name="Grun P."/>
            <person name="Shapiro-Ilan D."/>
            <person name="Pidot S.J."/>
            <person name="Stinear T.P."/>
            <person name="Ebersberger I."/>
            <person name="Bode H.B."/>
        </authorList>
    </citation>
    <scope>NUCLEOTIDE SEQUENCE [LARGE SCALE GENOMIC DNA]</scope>
    <source>
        <strain evidence="1 2">DSM 22670</strain>
    </source>
</reference>
<dbReference type="EMBL" id="NJAK01000001">
    <property type="protein sequence ID" value="PHM62660.1"/>
    <property type="molecule type" value="Genomic_DNA"/>
</dbReference>
<name>A0A2D0KGU0_9GAMM</name>
<evidence type="ECO:0000313" key="1">
    <source>
        <dbReference type="EMBL" id="PHM62660.1"/>
    </source>
</evidence>
<dbReference type="OrthoDB" id="1551011at2"/>
<proteinExistence type="predicted"/>
<dbReference type="RefSeq" id="WP_099117611.1">
    <property type="nucleotide sequence ID" value="NZ_NJAK01000001.1"/>
</dbReference>
<dbReference type="AlphaFoldDB" id="A0A2D0KGU0"/>
<gene>
    <name evidence="1" type="ORF">Xish_01870</name>
</gene>
<accession>A0A2D0KGU0</accession>
<evidence type="ECO:0000313" key="2">
    <source>
        <dbReference type="Proteomes" id="UP000222168"/>
    </source>
</evidence>
<dbReference type="Proteomes" id="UP000222168">
    <property type="component" value="Unassembled WGS sequence"/>
</dbReference>
<sequence>MTAQMHPEWIEGDLYFDFSKAQSVRKLDKKGSEGHGLSHLLKSVDFVFEWSNQLWLIEIKDPENGVIPNHLKEKEQTKFRHKLQSDHLINKELFPKLRDSLIYLSLEQGIVDKPMQYITLIGLSSLQPAELDGLKHKLWHTDWIKGPERGWKKSFKVHCMTVQQWNRVLTQCPVIRKSELSASQ</sequence>
<protein>
    <submittedName>
        <fullName evidence="1">Uncharacterized protein</fullName>
    </submittedName>
</protein>
<organism evidence="1 2">
    <name type="scientific">Xenorhabdus ishibashii</name>
    <dbReference type="NCBI Taxonomy" id="1034471"/>
    <lineage>
        <taxon>Bacteria</taxon>
        <taxon>Pseudomonadati</taxon>
        <taxon>Pseudomonadota</taxon>
        <taxon>Gammaproteobacteria</taxon>
        <taxon>Enterobacterales</taxon>
        <taxon>Morganellaceae</taxon>
        <taxon>Xenorhabdus</taxon>
    </lineage>
</organism>
<keyword evidence="2" id="KW-1185">Reference proteome</keyword>